<feature type="domain" description="Glycosyltransferase 2-like" evidence="1">
    <location>
        <begin position="5"/>
        <end position="169"/>
    </location>
</feature>
<dbReference type="OrthoDB" id="6307329at2"/>
<proteinExistence type="predicted"/>
<dbReference type="eggNOG" id="COG1215">
    <property type="taxonomic scope" value="Bacteria"/>
</dbReference>
<dbReference type="Proteomes" id="UP000028715">
    <property type="component" value="Unassembled WGS sequence"/>
</dbReference>
<gene>
    <name evidence="2" type="ORF">IW19_11770</name>
</gene>
<dbReference type="GO" id="GO:0016758">
    <property type="term" value="F:hexosyltransferase activity"/>
    <property type="evidence" value="ECO:0007669"/>
    <property type="project" value="UniProtKB-ARBA"/>
</dbReference>
<sequence length="309" mass="35613">MAFFSIIIPLYNKENFIKNTIQSVLEQTFGDFEIIVINDGSTDKSEEKILQFEDLRISYFSTENNGVSAARNYGITKASASYITFLDADDYWRPIFLEAMLQNIKRFPEQKVFAGAIEFETSKKTIPAQYSIIKSDPESQIVNYFKASLKESAIWTSCAVFHTTIFSEIGNFDTKIKSGQDTDLWIRIGLKYPVVFIWKILARYVYDSKSLSKNTKLIHEKMDFSKFNEAEKSNAELKKFLDLNRFSLAVKSKIAEENEQFKMYYKDIDLNNLSLKKKILLRLPSALLKILISFKTRLADLGLVSAVFK</sequence>
<dbReference type="InterPro" id="IPR029044">
    <property type="entry name" value="Nucleotide-diphossugar_trans"/>
</dbReference>
<dbReference type="Pfam" id="PF00535">
    <property type="entry name" value="Glycos_transf_2"/>
    <property type="match status" value="1"/>
</dbReference>
<keyword evidence="3" id="KW-1185">Reference proteome</keyword>
<dbReference type="SUPFAM" id="SSF53448">
    <property type="entry name" value="Nucleotide-diphospho-sugar transferases"/>
    <property type="match status" value="1"/>
</dbReference>
<dbReference type="AlphaFoldDB" id="A0A085ZP03"/>
<evidence type="ECO:0000313" key="3">
    <source>
        <dbReference type="Proteomes" id="UP000028715"/>
    </source>
</evidence>
<keyword evidence="2" id="KW-0808">Transferase</keyword>
<dbReference type="InterPro" id="IPR001173">
    <property type="entry name" value="Glyco_trans_2-like"/>
</dbReference>
<protein>
    <submittedName>
        <fullName evidence="2">Glycosyl transferase</fullName>
    </submittedName>
</protein>
<dbReference type="STRING" id="362418.IW19_11770"/>
<evidence type="ECO:0000313" key="2">
    <source>
        <dbReference type="EMBL" id="KFF06167.1"/>
    </source>
</evidence>
<dbReference type="RefSeq" id="WP_035684330.1">
    <property type="nucleotide sequence ID" value="NZ_JPRL01000001.1"/>
</dbReference>
<dbReference type="EMBL" id="JPRL01000001">
    <property type="protein sequence ID" value="KFF06167.1"/>
    <property type="molecule type" value="Genomic_DNA"/>
</dbReference>
<comment type="caution">
    <text evidence="2">The sequence shown here is derived from an EMBL/GenBank/DDBJ whole genome shotgun (WGS) entry which is preliminary data.</text>
</comment>
<organism evidence="2 3">
    <name type="scientific">Flavobacterium reichenbachii</name>
    <dbReference type="NCBI Taxonomy" id="362418"/>
    <lineage>
        <taxon>Bacteria</taxon>
        <taxon>Pseudomonadati</taxon>
        <taxon>Bacteroidota</taxon>
        <taxon>Flavobacteriia</taxon>
        <taxon>Flavobacteriales</taxon>
        <taxon>Flavobacteriaceae</taxon>
        <taxon>Flavobacterium</taxon>
    </lineage>
</organism>
<evidence type="ECO:0000259" key="1">
    <source>
        <dbReference type="Pfam" id="PF00535"/>
    </source>
</evidence>
<dbReference type="PANTHER" id="PTHR22916:SF3">
    <property type="entry name" value="UDP-GLCNAC:BETAGAL BETA-1,3-N-ACETYLGLUCOSAMINYLTRANSFERASE-LIKE PROTEIN 1"/>
    <property type="match status" value="1"/>
</dbReference>
<reference evidence="2 3" key="1">
    <citation type="submission" date="2014-07" db="EMBL/GenBank/DDBJ databases">
        <title>Genome of Flavobacterium reichenbachii LMG 25512.</title>
        <authorList>
            <person name="Stropko S.J."/>
            <person name="Pipes S.E."/>
            <person name="Newman J.D."/>
        </authorList>
    </citation>
    <scope>NUCLEOTIDE SEQUENCE [LARGE SCALE GENOMIC DNA]</scope>
    <source>
        <strain evidence="2 3">LMG 25512</strain>
    </source>
</reference>
<accession>A0A085ZP03</accession>
<dbReference type="PANTHER" id="PTHR22916">
    <property type="entry name" value="GLYCOSYLTRANSFERASE"/>
    <property type="match status" value="1"/>
</dbReference>
<name>A0A085ZP03_9FLAO</name>
<dbReference type="Gene3D" id="3.90.550.10">
    <property type="entry name" value="Spore Coat Polysaccharide Biosynthesis Protein SpsA, Chain A"/>
    <property type="match status" value="1"/>
</dbReference>